<keyword evidence="1" id="KW-0812">Transmembrane</keyword>
<dbReference type="Proteomes" id="UP001205890">
    <property type="component" value="Unassembled WGS sequence"/>
</dbReference>
<proteinExistence type="predicted"/>
<accession>A0ABT1LBP8</accession>
<protein>
    <submittedName>
        <fullName evidence="2">Uncharacterized protein</fullName>
    </submittedName>
</protein>
<comment type="caution">
    <text evidence="2">The sequence shown here is derived from an EMBL/GenBank/DDBJ whole genome shotgun (WGS) entry which is preliminary data.</text>
</comment>
<evidence type="ECO:0000313" key="2">
    <source>
        <dbReference type="EMBL" id="MCP8938516.1"/>
    </source>
</evidence>
<dbReference type="RefSeq" id="WP_254740525.1">
    <property type="nucleotide sequence ID" value="NZ_JANCLU010000006.1"/>
</dbReference>
<dbReference type="EMBL" id="JANCLU010000006">
    <property type="protein sequence ID" value="MCP8938516.1"/>
    <property type="molecule type" value="Genomic_DNA"/>
</dbReference>
<keyword evidence="1" id="KW-1133">Transmembrane helix</keyword>
<organism evidence="2 3">
    <name type="scientific">Alsobacter ponti</name>
    <dbReference type="NCBI Taxonomy" id="2962936"/>
    <lineage>
        <taxon>Bacteria</taxon>
        <taxon>Pseudomonadati</taxon>
        <taxon>Pseudomonadota</taxon>
        <taxon>Alphaproteobacteria</taxon>
        <taxon>Hyphomicrobiales</taxon>
        <taxon>Alsobacteraceae</taxon>
        <taxon>Alsobacter</taxon>
    </lineage>
</organism>
<gene>
    <name evidence="2" type="ORF">NK718_08315</name>
</gene>
<reference evidence="2 3" key="1">
    <citation type="submission" date="2022-07" db="EMBL/GenBank/DDBJ databases">
        <authorList>
            <person name="Li W.-J."/>
            <person name="Deng Q.-Q."/>
        </authorList>
    </citation>
    <scope>NUCLEOTIDE SEQUENCE [LARGE SCALE GENOMIC DNA]</scope>
    <source>
        <strain evidence="2 3">SYSU M60028</strain>
    </source>
</reference>
<keyword evidence="3" id="KW-1185">Reference proteome</keyword>
<feature type="transmembrane region" description="Helical" evidence="1">
    <location>
        <begin position="12"/>
        <end position="33"/>
    </location>
</feature>
<evidence type="ECO:0000313" key="3">
    <source>
        <dbReference type="Proteomes" id="UP001205890"/>
    </source>
</evidence>
<evidence type="ECO:0000256" key="1">
    <source>
        <dbReference type="SAM" id="Phobius"/>
    </source>
</evidence>
<keyword evidence="1" id="KW-0472">Membrane</keyword>
<name>A0ABT1LBP8_9HYPH</name>
<sequence>MSKEGFDMLNWLWWVFVGVATAPIWGTFLWHAYEFRVRPLFVPGEEIDQLVATMLERDDPEEAAFIEEQAAWYRNDTFEQGKWRRVRQSLRNLS</sequence>